<protein>
    <recommendedName>
        <fullName evidence="1">Dienelactone hydrolase domain-containing protein</fullName>
    </recommendedName>
</protein>
<keyword evidence="3" id="KW-1185">Reference proteome</keyword>
<evidence type="ECO:0000259" key="1">
    <source>
        <dbReference type="Pfam" id="PF01738"/>
    </source>
</evidence>
<dbReference type="Proteomes" id="UP001139263">
    <property type="component" value="Unassembled WGS sequence"/>
</dbReference>
<dbReference type="Pfam" id="PF01738">
    <property type="entry name" value="DLH"/>
    <property type="match status" value="1"/>
</dbReference>
<accession>A0A9X1V695</accession>
<dbReference type="InterPro" id="IPR029058">
    <property type="entry name" value="AB_hydrolase_fold"/>
</dbReference>
<dbReference type="InterPro" id="IPR051049">
    <property type="entry name" value="Dienelactone_hydrolase-like"/>
</dbReference>
<gene>
    <name evidence="2" type="ORF">MM817_00305</name>
</gene>
<dbReference type="InterPro" id="IPR002925">
    <property type="entry name" value="Dienelactn_hydro"/>
</dbReference>
<dbReference type="PANTHER" id="PTHR46623:SF6">
    <property type="entry name" value="ALPHA_BETA-HYDROLASES SUPERFAMILY PROTEIN"/>
    <property type="match status" value="1"/>
</dbReference>
<dbReference type="EMBL" id="JALBUF010000001">
    <property type="protein sequence ID" value="MCI0182054.1"/>
    <property type="molecule type" value="Genomic_DNA"/>
</dbReference>
<dbReference type="GO" id="GO:0016787">
    <property type="term" value="F:hydrolase activity"/>
    <property type="evidence" value="ECO:0007669"/>
    <property type="project" value="InterPro"/>
</dbReference>
<comment type="caution">
    <text evidence="2">The sequence shown here is derived from an EMBL/GenBank/DDBJ whole genome shotgun (WGS) entry which is preliminary data.</text>
</comment>
<dbReference type="SUPFAM" id="SSF53474">
    <property type="entry name" value="alpha/beta-Hydrolases"/>
    <property type="match status" value="1"/>
</dbReference>
<evidence type="ECO:0000313" key="2">
    <source>
        <dbReference type="EMBL" id="MCI0182054.1"/>
    </source>
</evidence>
<reference evidence="2" key="1">
    <citation type="submission" date="2022-03" db="EMBL/GenBank/DDBJ databases">
        <title>Draft Genome Sequence of Firmicute Strain S0AB, a Heterotrophic Iron/Sulfur-Oxidizing Extreme Acidophile.</title>
        <authorList>
            <person name="Vergara E."/>
            <person name="Pakostova E."/>
            <person name="Johnson D.B."/>
            <person name="Holmes D.S."/>
        </authorList>
    </citation>
    <scope>NUCLEOTIDE SEQUENCE</scope>
    <source>
        <strain evidence="2">S0AB</strain>
    </source>
</reference>
<dbReference type="RefSeq" id="WP_241711673.1">
    <property type="nucleotide sequence ID" value="NZ_JALBUF010000001.1"/>
</dbReference>
<proteinExistence type="predicted"/>
<evidence type="ECO:0000313" key="3">
    <source>
        <dbReference type="Proteomes" id="UP001139263"/>
    </source>
</evidence>
<feature type="domain" description="Dienelactone hydrolase" evidence="1">
    <location>
        <begin position="16"/>
        <end position="269"/>
    </location>
</feature>
<dbReference type="AlphaFoldDB" id="A0A9X1V695"/>
<organism evidence="2 3">
    <name type="scientific">Sulfoacidibacillus ferrooxidans</name>
    <dbReference type="NCBI Taxonomy" id="2005001"/>
    <lineage>
        <taxon>Bacteria</taxon>
        <taxon>Bacillati</taxon>
        <taxon>Bacillota</taxon>
        <taxon>Bacilli</taxon>
        <taxon>Bacillales</taxon>
        <taxon>Alicyclobacillaceae</taxon>
        <taxon>Sulfoacidibacillus</taxon>
    </lineage>
</organism>
<sequence>MSLHTDWIRYGDREQFTGYVAKPTRATGKLPAIIVIQEIWGVDEHISHIARRFAEAGYVAFAPDLYAKNGERPAELSFARVEAGKQFLDSLPPGAWGDAAARDAALAKLPPVQQKEVGETLGALFGGLRMDLYIDQLVATSDFLRTGYADTAGKRVGSVGFCMGGALSALLACHDEGLHAASIFYGNAPAPELLDRIQCPLIGFYGGRDHRITDAVPAFEQELKERGKSFASYIYEDSEHAFFNDSRRSYDPDASRDAYAKVLTFFNQALS</sequence>
<dbReference type="Gene3D" id="3.40.50.1820">
    <property type="entry name" value="alpha/beta hydrolase"/>
    <property type="match status" value="1"/>
</dbReference>
<dbReference type="PANTHER" id="PTHR46623">
    <property type="entry name" value="CARBOXYMETHYLENEBUTENOLIDASE-RELATED"/>
    <property type="match status" value="1"/>
</dbReference>
<name>A0A9X1V695_9BACL</name>